<dbReference type="AlphaFoldDB" id="A0A6H1UCS2"/>
<dbReference type="Proteomes" id="UP000501602">
    <property type="component" value="Chromosome"/>
</dbReference>
<dbReference type="InterPro" id="IPR029069">
    <property type="entry name" value="HotDog_dom_sf"/>
</dbReference>
<dbReference type="KEGG" id="fes:HER31_04145"/>
<dbReference type="EMBL" id="CP051180">
    <property type="protein sequence ID" value="QIZ76153.1"/>
    <property type="molecule type" value="Genomic_DNA"/>
</dbReference>
<protein>
    <submittedName>
        <fullName evidence="1">DUF4442 domain-containing protein</fullName>
    </submittedName>
</protein>
<proteinExistence type="predicted"/>
<dbReference type="Gene3D" id="3.10.129.10">
    <property type="entry name" value="Hotdog Thioesterase"/>
    <property type="match status" value="1"/>
</dbReference>
<evidence type="ECO:0000313" key="2">
    <source>
        <dbReference type="Proteomes" id="UP000501602"/>
    </source>
</evidence>
<dbReference type="InterPro" id="IPR027961">
    <property type="entry name" value="DUF4442"/>
</dbReference>
<reference evidence="1 2" key="1">
    <citation type="submission" date="2020-04" db="EMBL/GenBank/DDBJ databases">
        <title>Ferrimonas sp. S7 isolated from sea water.</title>
        <authorList>
            <person name="Bae S.S."/>
            <person name="Baek K."/>
        </authorList>
    </citation>
    <scope>NUCLEOTIDE SEQUENCE [LARGE SCALE GENOMIC DNA]</scope>
    <source>
        <strain evidence="1 2">S7</strain>
    </source>
</reference>
<accession>A0A6H1UCS2</accession>
<name>A0A6H1UCS2_9GAMM</name>
<gene>
    <name evidence="1" type="ORF">HER31_04145</name>
</gene>
<keyword evidence="2" id="KW-1185">Reference proteome</keyword>
<organism evidence="1 2">
    <name type="scientific">Ferrimonas lipolytica</name>
    <dbReference type="NCBI Taxonomy" id="2724191"/>
    <lineage>
        <taxon>Bacteria</taxon>
        <taxon>Pseudomonadati</taxon>
        <taxon>Pseudomonadota</taxon>
        <taxon>Gammaproteobacteria</taxon>
        <taxon>Alteromonadales</taxon>
        <taxon>Ferrimonadaceae</taxon>
        <taxon>Ferrimonas</taxon>
    </lineage>
</organism>
<dbReference type="SUPFAM" id="SSF54637">
    <property type="entry name" value="Thioesterase/thiol ester dehydrase-isomerase"/>
    <property type="match status" value="1"/>
</dbReference>
<sequence>MSWPVSANTVRRLLNLWPPLLFSGIKIEALSPDYRYCRVGLKLHWWNRNANRSHYGGSLFSMSDPIYAMMLMGNFGKGYRIWDKSADINFIKPGFGRVYCEFHLTDGQIEAINNATAFGEKHLPEFIIDVKDEQGELVSQLRRVLFIRKKLAKTNAADMKKAA</sequence>
<dbReference type="Pfam" id="PF14539">
    <property type="entry name" value="DUF4442"/>
    <property type="match status" value="1"/>
</dbReference>
<evidence type="ECO:0000313" key="1">
    <source>
        <dbReference type="EMBL" id="QIZ76153.1"/>
    </source>
</evidence>